<evidence type="ECO:0000313" key="2">
    <source>
        <dbReference type="EMBL" id="EOA97969.1"/>
    </source>
</evidence>
<reference evidence="3" key="1">
    <citation type="journal article" date="2013" name="Nat. Genet.">
        <title>The duck genome and transcriptome provide insight into an avian influenza virus reservoir species.</title>
        <authorList>
            <person name="Huang Y."/>
            <person name="Li Y."/>
            <person name="Burt D.W."/>
            <person name="Chen H."/>
            <person name="Zhang Y."/>
            <person name="Qian W."/>
            <person name="Kim H."/>
            <person name="Gan S."/>
            <person name="Zhao Y."/>
            <person name="Li J."/>
            <person name="Yi K."/>
            <person name="Feng H."/>
            <person name="Zhu P."/>
            <person name="Li B."/>
            <person name="Liu Q."/>
            <person name="Fairley S."/>
            <person name="Magor K.E."/>
            <person name="Du Z."/>
            <person name="Hu X."/>
            <person name="Goodman L."/>
            <person name="Tafer H."/>
            <person name="Vignal A."/>
            <person name="Lee T."/>
            <person name="Kim K.W."/>
            <person name="Sheng Z."/>
            <person name="An Y."/>
            <person name="Searle S."/>
            <person name="Herrero J."/>
            <person name="Groenen M.A."/>
            <person name="Crooijmans R.P."/>
            <person name="Faraut T."/>
            <person name="Cai Q."/>
            <person name="Webster R.G."/>
            <person name="Aldridge J.R."/>
            <person name="Warren W.C."/>
            <person name="Bartschat S."/>
            <person name="Kehr S."/>
            <person name="Marz M."/>
            <person name="Stadler P.F."/>
            <person name="Smith J."/>
            <person name="Kraus R.H."/>
            <person name="Zhao Y."/>
            <person name="Ren L."/>
            <person name="Fei J."/>
            <person name="Morisson M."/>
            <person name="Kaiser P."/>
            <person name="Griffin D.K."/>
            <person name="Rao M."/>
            <person name="Pitel F."/>
            <person name="Wang J."/>
            <person name="Li N."/>
        </authorList>
    </citation>
    <scope>NUCLEOTIDE SEQUENCE [LARGE SCALE GENOMIC DNA]</scope>
</reference>
<protein>
    <submittedName>
        <fullName evidence="2">Uncharacterized protein</fullName>
    </submittedName>
</protein>
<feature type="region of interest" description="Disordered" evidence="1">
    <location>
        <begin position="1"/>
        <end position="20"/>
    </location>
</feature>
<keyword evidence="3" id="KW-1185">Reference proteome</keyword>
<dbReference type="Proteomes" id="UP000296049">
    <property type="component" value="Unassembled WGS sequence"/>
</dbReference>
<evidence type="ECO:0000313" key="3">
    <source>
        <dbReference type="Proteomes" id="UP000296049"/>
    </source>
</evidence>
<name>R0L956_ANAPL</name>
<sequence>MHRNTVSLAPWSPPHGPDPAELTAWQTAAVTGSNSLPSILVVRVADERQGKSERMADCTYARQTGMLAFSSPNGRQGSVSDMSGEKPKKKAFYLSAGVLESNWMWLWAVTLIKLCLTRIIPNWITQNPGTGTIERQYQCMVVHLNNVLISSREPYFCFICKMFVDLRTFVPSSQDGYPVTSQIWMTTGTEESKMGSTLPFCCQYRSQCPSISLQDLSDPAEAAPKSTENHHQC</sequence>
<proteinExistence type="predicted"/>
<organism evidence="2 3">
    <name type="scientific">Anas platyrhynchos</name>
    <name type="common">Mallard</name>
    <name type="synonym">Anas boschas</name>
    <dbReference type="NCBI Taxonomy" id="8839"/>
    <lineage>
        <taxon>Eukaryota</taxon>
        <taxon>Metazoa</taxon>
        <taxon>Chordata</taxon>
        <taxon>Craniata</taxon>
        <taxon>Vertebrata</taxon>
        <taxon>Euteleostomi</taxon>
        <taxon>Archelosauria</taxon>
        <taxon>Archosauria</taxon>
        <taxon>Dinosauria</taxon>
        <taxon>Saurischia</taxon>
        <taxon>Theropoda</taxon>
        <taxon>Coelurosauria</taxon>
        <taxon>Aves</taxon>
        <taxon>Neognathae</taxon>
        <taxon>Galloanserae</taxon>
        <taxon>Anseriformes</taxon>
        <taxon>Anatidae</taxon>
        <taxon>Anatinae</taxon>
        <taxon>Anas</taxon>
    </lineage>
</organism>
<accession>R0L956</accession>
<dbReference type="EMBL" id="KB743575">
    <property type="protein sequence ID" value="EOA97969.1"/>
    <property type="molecule type" value="Genomic_DNA"/>
</dbReference>
<evidence type="ECO:0000256" key="1">
    <source>
        <dbReference type="SAM" id="MobiDB-lite"/>
    </source>
</evidence>
<dbReference type="AlphaFoldDB" id="R0L956"/>
<gene>
    <name evidence="2" type="ORF">Anapl_12622</name>
</gene>